<organism evidence="1 2">
    <name type="scientific">Irpex rosettiformis</name>
    <dbReference type="NCBI Taxonomy" id="378272"/>
    <lineage>
        <taxon>Eukaryota</taxon>
        <taxon>Fungi</taxon>
        <taxon>Dikarya</taxon>
        <taxon>Basidiomycota</taxon>
        <taxon>Agaricomycotina</taxon>
        <taxon>Agaricomycetes</taxon>
        <taxon>Polyporales</taxon>
        <taxon>Irpicaceae</taxon>
        <taxon>Irpex</taxon>
    </lineage>
</organism>
<comment type="caution">
    <text evidence="1">The sequence shown here is derived from an EMBL/GenBank/DDBJ whole genome shotgun (WGS) entry which is preliminary data.</text>
</comment>
<dbReference type="Proteomes" id="UP001055072">
    <property type="component" value="Unassembled WGS sequence"/>
</dbReference>
<dbReference type="EMBL" id="MU274900">
    <property type="protein sequence ID" value="KAI0095152.1"/>
    <property type="molecule type" value="Genomic_DNA"/>
</dbReference>
<accession>A0ACB8UL17</accession>
<name>A0ACB8UL17_9APHY</name>
<proteinExistence type="predicted"/>
<reference evidence="1" key="1">
    <citation type="journal article" date="2021" name="Environ. Microbiol.">
        <title>Gene family expansions and transcriptome signatures uncover fungal adaptations to wood decay.</title>
        <authorList>
            <person name="Hage H."/>
            <person name="Miyauchi S."/>
            <person name="Viragh M."/>
            <person name="Drula E."/>
            <person name="Min B."/>
            <person name="Chaduli D."/>
            <person name="Navarro D."/>
            <person name="Favel A."/>
            <person name="Norest M."/>
            <person name="Lesage-Meessen L."/>
            <person name="Balint B."/>
            <person name="Merenyi Z."/>
            <person name="de Eugenio L."/>
            <person name="Morin E."/>
            <person name="Martinez A.T."/>
            <person name="Baldrian P."/>
            <person name="Stursova M."/>
            <person name="Martinez M.J."/>
            <person name="Novotny C."/>
            <person name="Magnuson J.K."/>
            <person name="Spatafora J.W."/>
            <person name="Maurice S."/>
            <person name="Pangilinan J."/>
            <person name="Andreopoulos W."/>
            <person name="LaButti K."/>
            <person name="Hundley H."/>
            <person name="Na H."/>
            <person name="Kuo A."/>
            <person name="Barry K."/>
            <person name="Lipzen A."/>
            <person name="Henrissat B."/>
            <person name="Riley R."/>
            <person name="Ahrendt S."/>
            <person name="Nagy L.G."/>
            <person name="Grigoriev I.V."/>
            <person name="Martin F."/>
            <person name="Rosso M.N."/>
        </authorList>
    </citation>
    <scope>NUCLEOTIDE SEQUENCE</scope>
    <source>
        <strain evidence="1">CBS 384.51</strain>
    </source>
</reference>
<protein>
    <submittedName>
        <fullName evidence="1">Uncharacterized protein</fullName>
    </submittedName>
</protein>
<evidence type="ECO:0000313" key="1">
    <source>
        <dbReference type="EMBL" id="KAI0095152.1"/>
    </source>
</evidence>
<sequence length="335" mass="37761">MNQEPPPEVQITPHPELWFEDGNIELIAENVSFRVHKTVLAGSSDFFKDMFSLPQPPVDEPAEGETQSIQPDVPRLQTSETVEDLAHFLDVMYNSLRYFQKDSQITYNSLQAVLILSQKFSAEALRTFAIGRLEAAFPRSFTEWEAIMTGDRVQPVIYSEDELFSIANLARETVLTHILPVVLYDCCQQDIDWILEGIEKADGKRIELSAENRKSCLQARSKLTAATLQMLRTLSYARDGLCDQYGCISALRDISGGDLVNDRLLHHPMVVLDEEFESAPQPQPQGVALLNMVGAAPVTGIASLCRLCRDNCRNQMRIAREKLLRDMDEYIPINA</sequence>
<gene>
    <name evidence="1" type="ORF">BDY19DRAFT_902158</name>
</gene>
<keyword evidence="2" id="KW-1185">Reference proteome</keyword>
<evidence type="ECO:0000313" key="2">
    <source>
        <dbReference type="Proteomes" id="UP001055072"/>
    </source>
</evidence>